<dbReference type="NCBIfam" id="TIGR00244">
    <property type="entry name" value="transcriptional regulator NrdR"/>
    <property type="match status" value="1"/>
</dbReference>
<organism evidence="9">
    <name type="scientific">candidate division WS2 bacterium ADurb.Bin280</name>
    <dbReference type="NCBI Taxonomy" id="1852829"/>
    <lineage>
        <taxon>Bacteria</taxon>
        <taxon>candidate division WS2</taxon>
    </lineage>
</organism>
<dbReference type="PANTHER" id="PTHR30455:SF2">
    <property type="entry name" value="TRANSCRIPTIONAL REPRESSOR NRDR"/>
    <property type="match status" value="1"/>
</dbReference>
<dbReference type="PANTHER" id="PTHR30455">
    <property type="entry name" value="TRANSCRIPTIONAL REPRESSOR NRDR"/>
    <property type="match status" value="1"/>
</dbReference>
<comment type="caution">
    <text evidence="7">Lacks conserved residue(s) required for the propagation of feature annotation.</text>
</comment>
<dbReference type="AlphaFoldDB" id="A0A1V5SFE4"/>
<keyword evidence="4 7" id="KW-0805">Transcription regulation</keyword>
<dbReference type="InterPro" id="IPR003796">
    <property type="entry name" value="RNR_NrdR-like"/>
</dbReference>
<evidence type="ECO:0000256" key="2">
    <source>
        <dbReference type="ARBA" id="ARBA00022741"/>
    </source>
</evidence>
<evidence type="ECO:0000256" key="7">
    <source>
        <dbReference type="HAMAP-Rule" id="MF_00440"/>
    </source>
</evidence>
<dbReference type="GO" id="GO:0003677">
    <property type="term" value="F:DNA binding"/>
    <property type="evidence" value="ECO:0007669"/>
    <property type="project" value="UniProtKB-KW"/>
</dbReference>
<evidence type="ECO:0000256" key="4">
    <source>
        <dbReference type="ARBA" id="ARBA00023015"/>
    </source>
</evidence>
<dbReference type="InterPro" id="IPR055173">
    <property type="entry name" value="NrdR-like_N"/>
</dbReference>
<comment type="caution">
    <text evidence="9">The sequence shown here is derived from an EMBL/GenBank/DDBJ whole genome shotgun (WGS) entry which is preliminary data.</text>
</comment>
<sequence>MLCPKCKSDEIQVVDSRDVDEKTIRRRRECEACKFRFTSYERIQPIKLTVIKSDGKTENFDRSKIIRGIEIASNNRLKREQIEKIADEVEAKITQESPPQVTTKKIGSIVIRKLKKMDEVSYLRFASVYKNFQDIDSFEQELEKLKK</sequence>
<dbReference type="Pfam" id="PF22811">
    <property type="entry name" value="Zn_ribbon_NrdR"/>
    <property type="match status" value="1"/>
</dbReference>
<dbReference type="PROSITE" id="PS51161">
    <property type="entry name" value="ATP_CONE"/>
    <property type="match status" value="1"/>
</dbReference>
<comment type="similarity">
    <text evidence="7">Belongs to the NrdR family.</text>
</comment>
<protein>
    <recommendedName>
        <fullName evidence="7">Transcriptional repressor NrdR</fullName>
    </recommendedName>
</protein>
<evidence type="ECO:0000313" key="9">
    <source>
        <dbReference type="EMBL" id="OQA53207.1"/>
    </source>
</evidence>
<gene>
    <name evidence="7 9" type="primary">nrdR</name>
    <name evidence="9" type="ORF">BWY43_00134</name>
</gene>
<keyword evidence="2 7" id="KW-0547">Nucleotide-binding</keyword>
<dbReference type="GO" id="GO:0005524">
    <property type="term" value="F:ATP binding"/>
    <property type="evidence" value="ECO:0007669"/>
    <property type="project" value="UniProtKB-UniRule"/>
</dbReference>
<name>A0A1V5SFE4_9BACT</name>
<evidence type="ECO:0000256" key="3">
    <source>
        <dbReference type="ARBA" id="ARBA00022840"/>
    </source>
</evidence>
<keyword evidence="6 7" id="KW-0804">Transcription</keyword>
<dbReference type="Proteomes" id="UP000485367">
    <property type="component" value="Unassembled WGS sequence"/>
</dbReference>
<keyword evidence="3 7" id="KW-0067">ATP-binding</keyword>
<comment type="function">
    <text evidence="7">Negatively regulates transcription of bacterial ribonucleotide reductase nrd genes and operons by binding to NrdR-boxes.</text>
</comment>
<dbReference type="EMBL" id="MWBO01000008">
    <property type="protein sequence ID" value="OQA53207.1"/>
    <property type="molecule type" value="Genomic_DNA"/>
</dbReference>
<evidence type="ECO:0000256" key="6">
    <source>
        <dbReference type="ARBA" id="ARBA00023163"/>
    </source>
</evidence>
<dbReference type="InterPro" id="IPR005144">
    <property type="entry name" value="ATP-cone_dom"/>
</dbReference>
<keyword evidence="1 7" id="KW-0678">Repressor</keyword>
<evidence type="ECO:0000256" key="5">
    <source>
        <dbReference type="ARBA" id="ARBA00023125"/>
    </source>
</evidence>
<proteinExistence type="inferred from homology"/>
<evidence type="ECO:0000259" key="8">
    <source>
        <dbReference type="PROSITE" id="PS51161"/>
    </source>
</evidence>
<reference evidence="9" key="1">
    <citation type="submission" date="2017-02" db="EMBL/GenBank/DDBJ databases">
        <title>Delving into the versatile metabolic prowess of the omnipresent phylum Bacteroidetes.</title>
        <authorList>
            <person name="Nobu M.K."/>
            <person name="Mei R."/>
            <person name="Narihiro T."/>
            <person name="Kuroda K."/>
            <person name="Liu W.-T."/>
        </authorList>
    </citation>
    <scope>NUCLEOTIDE SEQUENCE</scope>
    <source>
        <strain evidence="9">ADurb.Bin280</strain>
    </source>
</reference>
<keyword evidence="5 7" id="KW-0238">DNA-binding</keyword>
<dbReference type="HAMAP" id="MF_00440">
    <property type="entry name" value="NrdR"/>
    <property type="match status" value="1"/>
</dbReference>
<dbReference type="GO" id="GO:0045892">
    <property type="term" value="P:negative regulation of DNA-templated transcription"/>
    <property type="evidence" value="ECO:0007669"/>
    <property type="project" value="UniProtKB-UniRule"/>
</dbReference>
<dbReference type="Pfam" id="PF03477">
    <property type="entry name" value="ATP-cone"/>
    <property type="match status" value="1"/>
</dbReference>
<evidence type="ECO:0000256" key="1">
    <source>
        <dbReference type="ARBA" id="ARBA00022491"/>
    </source>
</evidence>
<feature type="domain" description="ATP-cone" evidence="8">
    <location>
        <begin position="48"/>
        <end position="137"/>
    </location>
</feature>
<dbReference type="GO" id="GO:0008270">
    <property type="term" value="F:zinc ion binding"/>
    <property type="evidence" value="ECO:0007669"/>
    <property type="project" value="InterPro"/>
</dbReference>
<accession>A0A1V5SFE4</accession>